<feature type="chain" id="PRO_5021496913" description="DUF4595 domain-containing protein" evidence="2">
    <location>
        <begin position="22"/>
        <end position="427"/>
    </location>
</feature>
<dbReference type="AlphaFoldDB" id="A0A4Y8VPX8"/>
<dbReference type="GeneID" id="302994816"/>
<keyword evidence="2" id="KW-0732">Signal</keyword>
<evidence type="ECO:0000313" key="4">
    <source>
        <dbReference type="Proteomes" id="UP000297872"/>
    </source>
</evidence>
<evidence type="ECO:0000256" key="1">
    <source>
        <dbReference type="SAM" id="MobiDB-lite"/>
    </source>
</evidence>
<feature type="compositionally biased region" description="Basic and acidic residues" evidence="1">
    <location>
        <begin position="410"/>
        <end position="427"/>
    </location>
</feature>
<organism evidence="3 4">
    <name type="scientific">Segatella hominis</name>
    <dbReference type="NCBI Taxonomy" id="2518605"/>
    <lineage>
        <taxon>Bacteria</taxon>
        <taxon>Pseudomonadati</taxon>
        <taxon>Bacteroidota</taxon>
        <taxon>Bacteroidia</taxon>
        <taxon>Bacteroidales</taxon>
        <taxon>Prevotellaceae</taxon>
        <taxon>Segatella</taxon>
    </lineage>
</organism>
<proteinExistence type="predicted"/>
<evidence type="ECO:0008006" key="5">
    <source>
        <dbReference type="Google" id="ProtNLM"/>
    </source>
</evidence>
<name>A0A4Y8VPX8_9BACT</name>
<reference evidence="3 4" key="1">
    <citation type="submission" date="2019-02" db="EMBL/GenBank/DDBJ databases">
        <title>Draft Genome Sequence of the Prevotella sp. BCRC 81118, Isolated from Human Feces.</title>
        <authorList>
            <person name="Huang C.-H."/>
        </authorList>
    </citation>
    <scope>NUCLEOTIDE SEQUENCE [LARGE SCALE GENOMIC DNA]</scope>
    <source>
        <strain evidence="3 4">BCRC 81118</strain>
    </source>
</reference>
<dbReference type="Proteomes" id="UP000297872">
    <property type="component" value="Unassembled WGS sequence"/>
</dbReference>
<dbReference type="RefSeq" id="WP_134843124.1">
    <property type="nucleotide sequence ID" value="NZ_SGVY01000011.1"/>
</dbReference>
<dbReference type="EMBL" id="SGVY01000011">
    <property type="protein sequence ID" value="TFH82632.1"/>
    <property type="molecule type" value="Genomic_DNA"/>
</dbReference>
<evidence type="ECO:0000313" key="3">
    <source>
        <dbReference type="EMBL" id="TFH82632.1"/>
    </source>
</evidence>
<feature type="region of interest" description="Disordered" evidence="1">
    <location>
        <begin position="406"/>
        <end position="427"/>
    </location>
</feature>
<dbReference type="OrthoDB" id="1430118at2"/>
<gene>
    <name evidence="3" type="ORF">EXN75_05835</name>
</gene>
<keyword evidence="4" id="KW-1185">Reference proteome</keyword>
<accession>A0A4Y8VPX8</accession>
<dbReference type="Gene3D" id="2.180.10.10">
    <property type="entry name" value="RHS repeat-associated core"/>
    <property type="match status" value="1"/>
</dbReference>
<sequence length="427" mass="48937">MKKYSLFLLNLGVMVLAFVFASCSGGSSSKLTNEGIFGEMPGYLLQYLDLKQKCVEELEFEDNKDKRDEIITKYIEEWNKILPSQKVQELREKPVSDSVPIISHRRVSFSKGLAGITDMEASMVGKYKVNLEVLAKAENPSYYNELCFMLDKNDSVIFPARVFFKNGRASIAYSICGDDRNGVKMFDGYRCALYALDKISKIVVPTDEELLSYVEKAKSNLEKIAKELLEDGIIENVEELTGIKQEENKEDAEQADMNKPGDVDLAYFELRGKVKSFTERNDDNSISYSFTEKGKWNTYNGRSIQNALSDVERDAQKRIIKYTEGEYDCIDTEEITYDSKTGWVSKIKHNGEGEDITTFTYDEKGYLIKKVCEGESWEMGAEEGEKFKDTTTYTYESFDEHGNWTARSAKSSDGRSWKETRRIQYYK</sequence>
<feature type="signal peptide" evidence="2">
    <location>
        <begin position="1"/>
        <end position="21"/>
    </location>
</feature>
<comment type="caution">
    <text evidence="3">The sequence shown here is derived from an EMBL/GenBank/DDBJ whole genome shotgun (WGS) entry which is preliminary data.</text>
</comment>
<protein>
    <recommendedName>
        <fullName evidence="5">DUF4595 domain-containing protein</fullName>
    </recommendedName>
</protein>
<evidence type="ECO:0000256" key="2">
    <source>
        <dbReference type="SAM" id="SignalP"/>
    </source>
</evidence>
<dbReference type="PROSITE" id="PS51257">
    <property type="entry name" value="PROKAR_LIPOPROTEIN"/>
    <property type="match status" value="1"/>
</dbReference>